<dbReference type="PIRSF" id="PIRSF006483">
    <property type="entry name" value="Membrane_protein_YitT"/>
    <property type="match status" value="1"/>
</dbReference>
<keyword evidence="4 6" id="KW-1133">Transmembrane helix</keyword>
<gene>
    <name evidence="8" type="ORF">K6V98_04300</name>
</gene>
<protein>
    <submittedName>
        <fullName evidence="8">YitT family protein</fullName>
    </submittedName>
</protein>
<dbReference type="CDD" id="cd16380">
    <property type="entry name" value="YitT_C"/>
    <property type="match status" value="1"/>
</dbReference>
<dbReference type="InterPro" id="IPR019264">
    <property type="entry name" value="DUF2179"/>
</dbReference>
<evidence type="ECO:0000256" key="4">
    <source>
        <dbReference type="ARBA" id="ARBA00022989"/>
    </source>
</evidence>
<feature type="transmembrane region" description="Helical" evidence="6">
    <location>
        <begin position="76"/>
        <end position="93"/>
    </location>
</feature>
<dbReference type="Pfam" id="PF10035">
    <property type="entry name" value="DUF2179"/>
    <property type="match status" value="1"/>
</dbReference>
<dbReference type="InterPro" id="IPR003740">
    <property type="entry name" value="YitT"/>
</dbReference>
<sequence length="302" mass="32599">MAGCQTSEEAERSRLIAEKRSSRPGRIRFFLVLNLGLLLTAVAIVVFKAPNGFAFGGTSGLSIVLIKLYPSYPVSAFMWVINAVLVAFGLVFLDKRSVGWSVFASAALSAYVSLVERFVPVNTSITGDMWLDLCFAVILPAVGSAIVFDIGASTGGTDILAMILNRRTSLEIGKALLVVDVAIVLAAAVLYGPRVGLYCILGLFAKTLVVDGAIESLHLRKVCTVICSDPCAVERFIVRSLNRSATITPGYGAYSGRKVMQVMSVLSRREAMKLRRYVRELDPSAFMTIVNSSEIIGRGFRA</sequence>
<keyword evidence="2" id="KW-1003">Cell membrane</keyword>
<dbReference type="Proteomes" id="UP000700908">
    <property type="component" value="Unassembled WGS sequence"/>
</dbReference>
<name>A0ABS7MKG0_9ACTN</name>
<feature type="domain" description="DUF2179" evidence="7">
    <location>
        <begin position="243"/>
        <end position="297"/>
    </location>
</feature>
<evidence type="ECO:0000256" key="6">
    <source>
        <dbReference type="SAM" id="Phobius"/>
    </source>
</evidence>
<keyword evidence="9" id="KW-1185">Reference proteome</keyword>
<dbReference type="Gene3D" id="3.30.70.120">
    <property type="match status" value="1"/>
</dbReference>
<comment type="subcellular location">
    <subcellularLocation>
        <location evidence="1">Cell membrane</location>
        <topology evidence="1">Multi-pass membrane protein</topology>
    </subcellularLocation>
</comment>
<organism evidence="8 9">
    <name type="scientific">Collinsella ureilytica</name>
    <dbReference type="NCBI Taxonomy" id="2869515"/>
    <lineage>
        <taxon>Bacteria</taxon>
        <taxon>Bacillati</taxon>
        <taxon>Actinomycetota</taxon>
        <taxon>Coriobacteriia</taxon>
        <taxon>Coriobacteriales</taxon>
        <taxon>Coriobacteriaceae</taxon>
        <taxon>Collinsella</taxon>
    </lineage>
</organism>
<evidence type="ECO:0000256" key="5">
    <source>
        <dbReference type="ARBA" id="ARBA00023136"/>
    </source>
</evidence>
<evidence type="ECO:0000256" key="3">
    <source>
        <dbReference type="ARBA" id="ARBA00022692"/>
    </source>
</evidence>
<dbReference type="InterPro" id="IPR015867">
    <property type="entry name" value="N-reg_PII/ATP_PRibTrfase_C"/>
</dbReference>
<reference evidence="8 9" key="1">
    <citation type="submission" date="2021-08" db="EMBL/GenBank/DDBJ databases">
        <title>Collinsella faecalis sp. nov. isolated from swine faeces.</title>
        <authorList>
            <person name="Oh B.S."/>
            <person name="Lee J.H."/>
        </authorList>
    </citation>
    <scope>NUCLEOTIDE SEQUENCE [LARGE SCALE GENOMIC DNA]</scope>
    <source>
        <strain evidence="8 9">AGMB00827</strain>
    </source>
</reference>
<feature type="transmembrane region" description="Helical" evidence="6">
    <location>
        <begin position="99"/>
        <end position="119"/>
    </location>
</feature>
<proteinExistence type="predicted"/>
<comment type="caution">
    <text evidence="8">The sequence shown here is derived from an EMBL/GenBank/DDBJ whole genome shotgun (WGS) entry which is preliminary data.</text>
</comment>
<evidence type="ECO:0000256" key="1">
    <source>
        <dbReference type="ARBA" id="ARBA00004651"/>
    </source>
</evidence>
<evidence type="ECO:0000256" key="2">
    <source>
        <dbReference type="ARBA" id="ARBA00022475"/>
    </source>
</evidence>
<dbReference type="PANTHER" id="PTHR33545:SF9">
    <property type="entry name" value="UPF0750 MEMBRANE PROTEIN YITE"/>
    <property type="match status" value="1"/>
</dbReference>
<dbReference type="InterPro" id="IPR051461">
    <property type="entry name" value="UPF0750_membrane"/>
</dbReference>
<accession>A0ABS7MKG0</accession>
<evidence type="ECO:0000313" key="8">
    <source>
        <dbReference type="EMBL" id="MBY4797575.1"/>
    </source>
</evidence>
<evidence type="ECO:0000313" key="9">
    <source>
        <dbReference type="Proteomes" id="UP000700908"/>
    </source>
</evidence>
<dbReference type="PANTHER" id="PTHR33545">
    <property type="entry name" value="UPF0750 MEMBRANE PROTEIN YITT-RELATED"/>
    <property type="match status" value="1"/>
</dbReference>
<dbReference type="EMBL" id="JAIMFO010000005">
    <property type="protein sequence ID" value="MBY4797575.1"/>
    <property type="molecule type" value="Genomic_DNA"/>
</dbReference>
<feature type="transmembrane region" description="Helical" evidence="6">
    <location>
        <begin position="131"/>
        <end position="152"/>
    </location>
</feature>
<feature type="transmembrane region" description="Helical" evidence="6">
    <location>
        <begin position="172"/>
        <end position="191"/>
    </location>
</feature>
<feature type="transmembrane region" description="Helical" evidence="6">
    <location>
        <begin position="29"/>
        <end position="47"/>
    </location>
</feature>
<keyword evidence="5 6" id="KW-0472">Membrane</keyword>
<keyword evidence="3 6" id="KW-0812">Transmembrane</keyword>
<dbReference type="Pfam" id="PF02588">
    <property type="entry name" value="YitT_membrane"/>
    <property type="match status" value="1"/>
</dbReference>
<evidence type="ECO:0000259" key="7">
    <source>
        <dbReference type="Pfam" id="PF10035"/>
    </source>
</evidence>